<proteinExistence type="predicted"/>
<evidence type="ECO:0000313" key="2">
    <source>
        <dbReference type="Proteomes" id="UP001196413"/>
    </source>
</evidence>
<dbReference type="Proteomes" id="UP001196413">
    <property type="component" value="Unassembled WGS sequence"/>
</dbReference>
<sequence length="67" mass="7881">MESTRNSIVDILPKANNSMVEVNKFFESYFTRSNSTTVQEWEANLQITRRERRNEKAPVNHLPVENI</sequence>
<comment type="caution">
    <text evidence="1">The sequence shown here is derived from an EMBL/GenBank/DDBJ whole genome shotgun (WGS) entry which is preliminary data.</text>
</comment>
<gene>
    <name evidence="1" type="ORF">KIN20_002020</name>
</gene>
<name>A0AAD5QCR0_PARTN</name>
<evidence type="ECO:0000313" key="1">
    <source>
        <dbReference type="EMBL" id="KAJ1347068.1"/>
    </source>
</evidence>
<dbReference type="EMBL" id="JAHQIW010000264">
    <property type="protein sequence ID" value="KAJ1347068.1"/>
    <property type="molecule type" value="Genomic_DNA"/>
</dbReference>
<dbReference type="AlphaFoldDB" id="A0AAD5QCR0"/>
<reference evidence="1" key="1">
    <citation type="submission" date="2021-06" db="EMBL/GenBank/DDBJ databases">
        <title>Parelaphostrongylus tenuis whole genome reference sequence.</title>
        <authorList>
            <person name="Garwood T.J."/>
            <person name="Larsen P.A."/>
            <person name="Fountain-Jones N.M."/>
            <person name="Garbe J.R."/>
            <person name="Macchietto M.G."/>
            <person name="Kania S.A."/>
            <person name="Gerhold R.W."/>
            <person name="Richards J.E."/>
            <person name="Wolf T.M."/>
        </authorList>
    </citation>
    <scope>NUCLEOTIDE SEQUENCE</scope>
    <source>
        <strain evidence="1">MNPRO001-30</strain>
        <tissue evidence="1">Meninges</tissue>
    </source>
</reference>
<keyword evidence="2" id="KW-1185">Reference proteome</keyword>
<accession>A0AAD5QCR0</accession>
<protein>
    <submittedName>
        <fullName evidence="1">Uncharacterized protein</fullName>
    </submittedName>
</protein>
<organism evidence="1 2">
    <name type="scientific">Parelaphostrongylus tenuis</name>
    <name type="common">Meningeal worm</name>
    <dbReference type="NCBI Taxonomy" id="148309"/>
    <lineage>
        <taxon>Eukaryota</taxon>
        <taxon>Metazoa</taxon>
        <taxon>Ecdysozoa</taxon>
        <taxon>Nematoda</taxon>
        <taxon>Chromadorea</taxon>
        <taxon>Rhabditida</taxon>
        <taxon>Rhabditina</taxon>
        <taxon>Rhabditomorpha</taxon>
        <taxon>Strongyloidea</taxon>
        <taxon>Metastrongylidae</taxon>
        <taxon>Parelaphostrongylus</taxon>
    </lineage>
</organism>